<feature type="domain" description="HD/PDEase" evidence="1">
    <location>
        <begin position="91"/>
        <end position="275"/>
    </location>
</feature>
<protein>
    <submittedName>
        <fullName evidence="2">HD domain-containing protein</fullName>
    </submittedName>
</protein>
<dbReference type="Pfam" id="PF19276">
    <property type="entry name" value="HD_assoc_2"/>
    <property type="match status" value="1"/>
</dbReference>
<dbReference type="Proteomes" id="UP001593940">
    <property type="component" value="Unassembled WGS sequence"/>
</dbReference>
<dbReference type="InterPro" id="IPR045509">
    <property type="entry name" value="HD_assoc_2"/>
</dbReference>
<dbReference type="InterPro" id="IPR003607">
    <property type="entry name" value="HD/PDEase_dom"/>
</dbReference>
<dbReference type="EMBL" id="JBHOMY010000047">
    <property type="protein sequence ID" value="MFC1458316.1"/>
    <property type="molecule type" value="Genomic_DNA"/>
</dbReference>
<evidence type="ECO:0000313" key="2">
    <source>
        <dbReference type="EMBL" id="MFC1458316.1"/>
    </source>
</evidence>
<evidence type="ECO:0000313" key="3">
    <source>
        <dbReference type="Proteomes" id="UP001593940"/>
    </source>
</evidence>
<dbReference type="SUPFAM" id="SSF109604">
    <property type="entry name" value="HD-domain/PDEase-like"/>
    <property type="match status" value="1"/>
</dbReference>
<sequence length="973" mass="108700">MAIDSIRDTLNAQPRFWSDLHRAFDLLGFDEAFVRRLPPVSPDARSKYIKDKVWGMMEFAPDELAIIDSPLLQRLRRISQLGLTFLTYPGAEHSRFVHTLGVTHVVKRLLRSIGEVAQRDVKLRAGGEEYTYYNPDGRSEQALMRSLTHAALLHDTGHLAFSHAGESAFMAHSHGVTVGGMDLEDFIQVFREASFESGLSECLSIAVCLSPRFKAFYEKITGPHELDRRIGYVCSFIGGVPHHPAYPGLANIISGAAIDADKIDYLNRDALECGIPAGVDVSRIFLNSALVEIQEAQAAMLSRSRGRHAEQMRFTPGTHFIVNSTGIDTYDELANAKAVLYQRVYLHQLTRNAEQVLAGALHAAMNAAPPAEGPHPGDVLSWFEYGDDELLAHLSRDPASKPLASRLISRDLPKRAFALFRDVCEPFVALPDLFDPGEWGDAGAGRLSETQSLYARRTAWRQFDQVVPMDPSDRPQRIEELRDAVRREAVEARAVLDPGFRRERLRVDEPYIGISPRVVLKPISEVLVREKNSIGYSSQWTKSEELTTADNIGRGVDYVHADADWLPYVTIACTKVLYDFHAGRRTEFIQDGTAAQSAYDSAPIAVRPRLHLRLEDICSRIGVDYGHIVTEMTRAARGRYFGAAERVVPLDRAQFRSCEEVAQHYSSFLGERGWHVTERSVAAFVRQFPVALRSEMLRLLLQGEFIGRGVTRSAMDQVALELEQQLGRPLVFCRFSPNSGSFTGMILEQERRQDYQQAGHVFARNLADLEQQLAEVSPACIVFVDDQFATGGQACAQLLHWAGKPRGEWPAELRSEQNIDNAPLGQKTREVFGSGNVALAFSFGTSAGKARVERTARELGFPNLQVLFKTEIRPEPIPMSADLRDFLARVGYELLKRARHHRDDGEPLTLTSEQEDSLRADALGYGGTASIMVTPFSAPSHTITALWCPGLYQDQPWIPLLLRRGYRRQLVLG</sequence>
<proteinExistence type="predicted"/>
<gene>
    <name evidence="2" type="ORF">ACETIH_16745</name>
</gene>
<evidence type="ECO:0000259" key="1">
    <source>
        <dbReference type="SMART" id="SM00471"/>
    </source>
</evidence>
<comment type="caution">
    <text evidence="2">The sequence shown here is derived from an EMBL/GenBank/DDBJ whole genome shotgun (WGS) entry which is preliminary data.</text>
</comment>
<name>A0ABV6YAM7_9HYPH</name>
<dbReference type="RefSeq" id="WP_161725639.1">
    <property type="nucleotide sequence ID" value="NZ_JBHOMY010000047.1"/>
</dbReference>
<accession>A0ABV6YAM7</accession>
<dbReference type="InterPro" id="IPR056920">
    <property type="entry name" value="PRTase-CE"/>
</dbReference>
<organism evidence="2 3">
    <name type="scientific">Microvirga arabica</name>
    <dbReference type="NCBI Taxonomy" id="1128671"/>
    <lineage>
        <taxon>Bacteria</taxon>
        <taxon>Pseudomonadati</taxon>
        <taxon>Pseudomonadota</taxon>
        <taxon>Alphaproteobacteria</taxon>
        <taxon>Hyphomicrobiales</taxon>
        <taxon>Methylobacteriaceae</taxon>
        <taxon>Microvirga</taxon>
    </lineage>
</organism>
<dbReference type="PANTHER" id="PTHR11373">
    <property type="entry name" value="DEOXYNUCLEOSIDE TRIPHOSPHATE TRIPHOSPHOHYDROLASE"/>
    <property type="match status" value="1"/>
</dbReference>
<dbReference type="Gene3D" id="1.10.3210.10">
    <property type="entry name" value="Hypothetical protein af1432"/>
    <property type="match status" value="1"/>
</dbReference>
<keyword evidence="3" id="KW-1185">Reference proteome</keyword>
<reference evidence="2 3" key="1">
    <citation type="submission" date="2024-09" db="EMBL/GenBank/DDBJ databases">
        <title>Nodulacao em especies de Leguminosae Basais da Amazonia e Caracterizacao dos Rizobios e Bacterias Associadas aos Nodulos.</title>
        <authorList>
            <person name="Jambeiro I.C.A."/>
            <person name="Lopes I.S."/>
            <person name="Aguiar E.R.G.R."/>
            <person name="Santos A.F.J."/>
            <person name="Dos Santos J.M.F."/>
            <person name="Gross E."/>
        </authorList>
    </citation>
    <scope>NUCLEOTIDE SEQUENCE [LARGE SCALE GENOMIC DNA]</scope>
    <source>
        <strain evidence="2 3">BRUESC1165</strain>
    </source>
</reference>
<dbReference type="InterPro" id="IPR050135">
    <property type="entry name" value="dGTPase-like"/>
</dbReference>
<dbReference type="PANTHER" id="PTHR11373:SF4">
    <property type="entry name" value="DEOXYNUCLEOSIDE TRIPHOSPHATE TRIPHOSPHOHYDROLASE SAMHD1"/>
    <property type="match status" value="1"/>
</dbReference>
<dbReference type="CDD" id="cd00077">
    <property type="entry name" value="HDc"/>
    <property type="match status" value="1"/>
</dbReference>
<dbReference type="SMART" id="SM00471">
    <property type="entry name" value="HDc"/>
    <property type="match status" value="1"/>
</dbReference>
<dbReference type="Pfam" id="PF24390">
    <property type="entry name" value="PRTase-CE"/>
    <property type="match status" value="1"/>
</dbReference>